<dbReference type="AlphaFoldDB" id="A0A2U3L549"/>
<feature type="region of interest" description="Disordered" evidence="1">
    <location>
        <begin position="1"/>
        <end position="23"/>
    </location>
</feature>
<reference evidence="3" key="1">
    <citation type="submission" date="2018-02" db="EMBL/GenBank/DDBJ databases">
        <authorList>
            <person name="Hausmann B."/>
        </authorList>
    </citation>
    <scope>NUCLEOTIDE SEQUENCE [LARGE SCALE GENOMIC DNA]</scope>
    <source>
        <strain evidence="3">Peat soil MAG SbA1</strain>
    </source>
</reference>
<feature type="compositionally biased region" description="Basic and acidic residues" evidence="1">
    <location>
        <begin position="1"/>
        <end position="11"/>
    </location>
</feature>
<organism evidence="2 3">
    <name type="scientific">Candidatus Sulfotelmatobacter kueseliae</name>
    <dbReference type="NCBI Taxonomy" id="2042962"/>
    <lineage>
        <taxon>Bacteria</taxon>
        <taxon>Pseudomonadati</taxon>
        <taxon>Acidobacteriota</taxon>
        <taxon>Terriglobia</taxon>
        <taxon>Terriglobales</taxon>
        <taxon>Candidatus Korobacteraceae</taxon>
        <taxon>Candidatus Sulfotelmatobacter</taxon>
    </lineage>
</organism>
<proteinExistence type="predicted"/>
<evidence type="ECO:0000256" key="1">
    <source>
        <dbReference type="SAM" id="MobiDB-lite"/>
    </source>
</evidence>
<feature type="compositionally biased region" description="Basic and acidic residues" evidence="1">
    <location>
        <begin position="57"/>
        <end position="68"/>
    </location>
</feature>
<evidence type="ECO:0000313" key="3">
    <source>
        <dbReference type="Proteomes" id="UP000238701"/>
    </source>
</evidence>
<name>A0A2U3L549_9BACT</name>
<feature type="region of interest" description="Disordered" evidence="1">
    <location>
        <begin position="40"/>
        <end position="68"/>
    </location>
</feature>
<gene>
    <name evidence="2" type="ORF">SBA1_700025</name>
</gene>
<sequence length="68" mass="8102">MLDLNMRKRVPETSASWMQSHQRKGTFILPRPLTGWEKTMLRPGHQRNRKDRTGRKQTSDLRPRTARC</sequence>
<feature type="compositionally biased region" description="Basic residues" evidence="1">
    <location>
        <begin position="44"/>
        <end position="55"/>
    </location>
</feature>
<accession>A0A2U3L549</accession>
<dbReference type="Proteomes" id="UP000238701">
    <property type="component" value="Unassembled WGS sequence"/>
</dbReference>
<evidence type="ECO:0000313" key="2">
    <source>
        <dbReference type="EMBL" id="SPF47032.1"/>
    </source>
</evidence>
<protein>
    <submittedName>
        <fullName evidence="2">Uncharacterized protein</fullName>
    </submittedName>
</protein>
<dbReference type="EMBL" id="OMOD01000167">
    <property type="protein sequence ID" value="SPF47032.1"/>
    <property type="molecule type" value="Genomic_DNA"/>
</dbReference>